<name>A0ABR2KZS4_9EUKA</name>
<organism evidence="1 2">
    <name type="scientific">Tritrichomonas musculus</name>
    <dbReference type="NCBI Taxonomy" id="1915356"/>
    <lineage>
        <taxon>Eukaryota</taxon>
        <taxon>Metamonada</taxon>
        <taxon>Parabasalia</taxon>
        <taxon>Tritrichomonadida</taxon>
        <taxon>Tritrichomonadidae</taxon>
        <taxon>Tritrichomonas</taxon>
    </lineage>
</organism>
<gene>
    <name evidence="1" type="ORF">M9Y10_014529</name>
</gene>
<dbReference type="Proteomes" id="UP001470230">
    <property type="component" value="Unassembled WGS sequence"/>
</dbReference>
<keyword evidence="2" id="KW-1185">Reference proteome</keyword>
<evidence type="ECO:0000313" key="2">
    <source>
        <dbReference type="Proteomes" id="UP001470230"/>
    </source>
</evidence>
<protein>
    <submittedName>
        <fullName evidence="1">Uncharacterized protein</fullName>
    </submittedName>
</protein>
<comment type="caution">
    <text evidence="1">The sequence shown here is derived from an EMBL/GenBank/DDBJ whole genome shotgun (WGS) entry which is preliminary data.</text>
</comment>
<reference evidence="1 2" key="1">
    <citation type="submission" date="2024-04" db="EMBL/GenBank/DDBJ databases">
        <title>Tritrichomonas musculus Genome.</title>
        <authorList>
            <person name="Alves-Ferreira E."/>
            <person name="Grigg M."/>
            <person name="Lorenzi H."/>
            <person name="Galac M."/>
        </authorList>
    </citation>
    <scope>NUCLEOTIDE SEQUENCE [LARGE SCALE GENOMIC DNA]</scope>
    <source>
        <strain evidence="1 2">EAF2021</strain>
    </source>
</reference>
<dbReference type="EMBL" id="JAPFFF010000002">
    <property type="protein sequence ID" value="KAK8896618.1"/>
    <property type="molecule type" value="Genomic_DNA"/>
</dbReference>
<evidence type="ECO:0000313" key="1">
    <source>
        <dbReference type="EMBL" id="KAK8896618.1"/>
    </source>
</evidence>
<accession>A0ABR2KZS4</accession>
<sequence length="98" mass="10882">MTTSDSEVQFANALLLIDFTDGGMDTLNNELQLQKDSIDIALKVDVNSISFNDLQSLKALFPILITDVIEIFLNKSQPLKALLFITFTGSEIFISIKL</sequence>
<proteinExistence type="predicted"/>